<accession>A0ABW8TJZ6</accession>
<dbReference type="Proteomes" id="UP001623592">
    <property type="component" value="Unassembled WGS sequence"/>
</dbReference>
<dbReference type="RefSeq" id="WP_406789319.1">
    <property type="nucleotide sequence ID" value="NZ_JBJIAA010000019.1"/>
</dbReference>
<keyword evidence="3" id="KW-1185">Reference proteome</keyword>
<name>A0ABW8TJZ6_9CLOT</name>
<reference evidence="2 3" key="1">
    <citation type="submission" date="2024-11" db="EMBL/GenBank/DDBJ databases">
        <authorList>
            <person name="Heng Y.C."/>
            <person name="Lim A.C.H."/>
            <person name="Lee J.K.Y."/>
            <person name="Kittelmann S."/>
        </authorList>
    </citation>
    <scope>NUCLEOTIDE SEQUENCE [LARGE SCALE GENOMIC DNA]</scope>
    <source>
        <strain evidence="2 3">WILCCON 0114</strain>
    </source>
</reference>
<keyword evidence="2" id="KW-0378">Hydrolase</keyword>
<evidence type="ECO:0000259" key="1">
    <source>
        <dbReference type="Pfam" id="PF20434"/>
    </source>
</evidence>
<dbReference type="SUPFAM" id="SSF53474">
    <property type="entry name" value="alpha/beta-Hydrolases"/>
    <property type="match status" value="1"/>
</dbReference>
<comment type="caution">
    <text evidence="2">The sequence shown here is derived from an EMBL/GenBank/DDBJ whole genome shotgun (WGS) entry which is preliminary data.</text>
</comment>
<dbReference type="InterPro" id="IPR029058">
    <property type="entry name" value="AB_hydrolase_fold"/>
</dbReference>
<dbReference type="Pfam" id="PF20434">
    <property type="entry name" value="BD-FAE"/>
    <property type="match status" value="1"/>
</dbReference>
<dbReference type="GO" id="GO:0016787">
    <property type="term" value="F:hydrolase activity"/>
    <property type="evidence" value="ECO:0007669"/>
    <property type="project" value="UniProtKB-KW"/>
</dbReference>
<evidence type="ECO:0000313" key="3">
    <source>
        <dbReference type="Proteomes" id="UP001623592"/>
    </source>
</evidence>
<gene>
    <name evidence="2" type="ORF">ACJDT4_19800</name>
</gene>
<sequence length="270" mass="30208">MEDILKKEVVYKVDSMEEVNVSKNIVYKAYENTKLFMDMYFSKNSKEKSPAVVLVHGEAHNINFKEVGQYVSLGKLVAAAGLKAVTFNHRVLSDGFTIEEVNSDINELIKFLIENADKLSIDENKIAIWCFSGGAPFGLYAGINSFSNNVKCIAAYYGISDFKVAAQLFGADVNIKAEEVEKYSPINIIDKNPHDIPPMLIARAGLDNPILNDSLDKFIMKALDNNLSIDIYNHTDGGHAFDLFNDNGRTHDIMAKTLDFLKKHLKQFSN</sequence>
<evidence type="ECO:0000313" key="2">
    <source>
        <dbReference type="EMBL" id="MFL0252662.1"/>
    </source>
</evidence>
<organism evidence="2 3">
    <name type="scientific">Clostridium neuense</name>
    <dbReference type="NCBI Taxonomy" id="1728934"/>
    <lineage>
        <taxon>Bacteria</taxon>
        <taxon>Bacillati</taxon>
        <taxon>Bacillota</taxon>
        <taxon>Clostridia</taxon>
        <taxon>Eubacteriales</taxon>
        <taxon>Clostridiaceae</taxon>
        <taxon>Clostridium</taxon>
    </lineage>
</organism>
<feature type="domain" description="BD-FAE-like" evidence="1">
    <location>
        <begin position="37"/>
        <end position="209"/>
    </location>
</feature>
<dbReference type="EMBL" id="JBJIAA010000019">
    <property type="protein sequence ID" value="MFL0252662.1"/>
    <property type="molecule type" value="Genomic_DNA"/>
</dbReference>
<dbReference type="InterPro" id="IPR049492">
    <property type="entry name" value="BD-FAE-like_dom"/>
</dbReference>
<protein>
    <submittedName>
        <fullName evidence="2">Alpha/beta hydrolase</fullName>
    </submittedName>
</protein>
<dbReference type="Gene3D" id="3.40.50.1820">
    <property type="entry name" value="alpha/beta hydrolase"/>
    <property type="match status" value="1"/>
</dbReference>
<proteinExistence type="predicted"/>